<dbReference type="Pfam" id="PF00400">
    <property type="entry name" value="WD40"/>
    <property type="match status" value="1"/>
</dbReference>
<evidence type="ECO:0000313" key="12">
    <source>
        <dbReference type="Proteomes" id="UP000553632"/>
    </source>
</evidence>
<dbReference type="Gene3D" id="2.130.10.10">
    <property type="entry name" value="YVTN repeat-like/Quinoprotein amine dehydrogenase"/>
    <property type="match status" value="1"/>
</dbReference>
<proteinExistence type="predicted"/>
<dbReference type="GO" id="GO:0000166">
    <property type="term" value="F:nucleotide binding"/>
    <property type="evidence" value="ECO:0007669"/>
    <property type="project" value="UniProtKB-KW"/>
</dbReference>
<feature type="compositionally biased region" description="Basic and acidic residues" evidence="9">
    <location>
        <begin position="494"/>
        <end position="505"/>
    </location>
</feature>
<accession>A0A7J6UGQ7</accession>
<dbReference type="GO" id="GO:0034271">
    <property type="term" value="C:phosphatidylinositol 3-kinase complex, class III, type I"/>
    <property type="evidence" value="ECO:0007669"/>
    <property type="project" value="TreeGrafter"/>
</dbReference>
<dbReference type="EMBL" id="JABANO010003763">
    <property type="protein sequence ID" value="KAF4756323.1"/>
    <property type="molecule type" value="Genomic_DNA"/>
</dbReference>
<dbReference type="GO" id="GO:0005770">
    <property type="term" value="C:late endosome"/>
    <property type="evidence" value="ECO:0007669"/>
    <property type="project" value="TreeGrafter"/>
</dbReference>
<dbReference type="InterPro" id="IPR036322">
    <property type="entry name" value="WD40_repeat_dom_sf"/>
</dbReference>
<organism evidence="11 12">
    <name type="scientific">Perkinsus olseni</name>
    <name type="common">Perkinsus atlanticus</name>
    <dbReference type="NCBI Taxonomy" id="32597"/>
    <lineage>
        <taxon>Eukaryota</taxon>
        <taxon>Sar</taxon>
        <taxon>Alveolata</taxon>
        <taxon>Perkinsozoa</taxon>
        <taxon>Perkinsea</taxon>
        <taxon>Perkinsida</taxon>
        <taxon>Perkinsidae</taxon>
        <taxon>Perkinsus</taxon>
    </lineage>
</organism>
<gene>
    <name evidence="11" type="primary">PIK3R4_3</name>
    <name evidence="11" type="ORF">FOZ63_017843</name>
</gene>
<evidence type="ECO:0000256" key="1">
    <source>
        <dbReference type="ARBA" id="ARBA00012513"/>
    </source>
</evidence>
<evidence type="ECO:0000256" key="4">
    <source>
        <dbReference type="ARBA" id="ARBA00022737"/>
    </source>
</evidence>
<dbReference type="SUPFAM" id="SSF50978">
    <property type="entry name" value="WD40 repeat-like"/>
    <property type="match status" value="1"/>
</dbReference>
<feature type="region of interest" description="Disordered" evidence="9">
    <location>
        <begin position="451"/>
        <end position="505"/>
    </location>
</feature>
<feature type="region of interest" description="Disordered" evidence="9">
    <location>
        <begin position="400"/>
        <end position="428"/>
    </location>
</feature>
<feature type="repeat" description="WD" evidence="8">
    <location>
        <begin position="921"/>
        <end position="952"/>
    </location>
</feature>
<sequence>GGRPDKESEAHVAQATQHVHAFVTKYRYRFQNPRIRKLVASLLSLDPASRPLPLSLLMTPIARPDKEGDDKCEEFPLFPKAFGEALLPLCVVIQSNPVYMAADMRIDLLVHNLPYLILMLVPRDILLEHLKKIGSINIDKEPEADRHIFEAVRKLVSRSCPDVDNNTLSAAGPQVYESSQIQQFTFFQNQEYVHRPEATNGEHQATTRSPPAAYAAVLADWEKHLSRNMTELLLLLFPTGSIVPEAELEGTDGSNGDRDVLFVVVGMITSAGHAGSHPRARQALRSLVAALECIPHTADTEESLYASGQFGGVADTGSVYSLFVDYLWPVLLSLIATRSDANLLSYSAHAAVKLAELSVIIAEMSAPSGDSATSLEAIRTAMHTFVATYLQQVFQRAPPGNNFSARTPSRVVSSSTASTHSPDPAHLPPRAAEAVKLAVLEALPEFAALLPPCSQEPDSAQNQNIRGPQDAPISSLTVPPIIAQSLSPGPEPSRQNKEESGGKSPDRGLTLPYLMCFLNDPNPQVRVAFCRLAPKCANVLGPFAADVALLPYFTQTLSKEVGDDRLTLAALMGATELLEGYKTVPDEGPNSVHRESVMRFAESAVPYLCHPNVTIQAAVKGLLCNITKRHIGEALQYVYLRRRAFADLRGADYLPKGWRCFADLEGLYPVSYDLVLGQQATEVLQDKIGAARIELAKKFYRGPASHGVALGEPGPVSTSGPMQIIRVPISNPNVPAILPYSLIAEADGPLGFEGHETLYVSRKKLQIVNEIRGVLGSEAESYGMYGHRRVRAQRLHLQCRAGVDPPTIEATESQPEARAVAQEASPVAADHNSKWAPDVDHHFDGSLCFIQSASIPPAGGIDMDSATGSNDSSGYSLATPTAWRPGGFLVGTIYDFEYDFGDAVIPHDGLGSSAQLAGGRGAAHRTPVVAVDASDDGRLIMAMGGNGTLRAWRGHILEEDIAPTSSKIVTLPDEEIHQTAVSHYNFPMKAMRNCKSVVVGGSTPSLYVYRMDAPGNEPVVSFKAPTTTTGTTSVLFDGGISAIESLDTDVENVVVAANHHGSVFGFDVRAGRCVFSVAEPDRPVGVPTSILCSSDGRTTVLGTRSGFVRLFDVRYLSHRTRTYKLSQEGAGVGVLPITAMCNSFQGGNKSFWLAEGTRGMMALYDFTSLDADIRPIKLMLSAEQPGSINLPVLADMGSQPRQNFLVGADVLTQRVKECADPSSLTVRSMLEISTSRGGPWTLLSAGNDAIVRYWQPQEAGIAVPLSNQSPRVPLQLGGVQVMTNPRCVTPTGSQASTMARAQGSADTPAPDEGDFGLKVADGHRDTILDMCVFSLQYDVLVTAGRDGLIKIWR</sequence>
<dbReference type="GO" id="GO:0004674">
    <property type="term" value="F:protein serine/threonine kinase activity"/>
    <property type="evidence" value="ECO:0007669"/>
    <property type="project" value="UniProtKB-KW"/>
</dbReference>
<dbReference type="InterPro" id="IPR015943">
    <property type="entry name" value="WD40/YVTN_repeat-like_dom_sf"/>
</dbReference>
<keyword evidence="2" id="KW-0723">Serine/threonine-protein kinase</keyword>
<feature type="compositionally biased region" description="Polar residues" evidence="9">
    <location>
        <begin position="456"/>
        <end position="477"/>
    </location>
</feature>
<dbReference type="PANTHER" id="PTHR17583">
    <property type="entry name" value="PHOSPHOINOSITIDE 3-KINASE REGULATORY SUBUNIT 4"/>
    <property type="match status" value="1"/>
</dbReference>
<evidence type="ECO:0000256" key="8">
    <source>
        <dbReference type="PROSITE-ProRule" id="PRU00221"/>
    </source>
</evidence>
<dbReference type="InterPro" id="IPR001680">
    <property type="entry name" value="WD40_rpt"/>
</dbReference>
<evidence type="ECO:0000256" key="9">
    <source>
        <dbReference type="SAM" id="MobiDB-lite"/>
    </source>
</evidence>
<protein>
    <recommendedName>
        <fullName evidence="1">non-specific serine/threonine protein kinase</fullName>
        <ecNumber evidence="1">2.7.11.1</ecNumber>
    </recommendedName>
</protein>
<feature type="non-terminal residue" evidence="11">
    <location>
        <position position="1353"/>
    </location>
</feature>
<evidence type="ECO:0000256" key="5">
    <source>
        <dbReference type="ARBA" id="ARBA00022741"/>
    </source>
</evidence>
<dbReference type="PANTHER" id="PTHR17583:SF0">
    <property type="entry name" value="PHOSPHOINOSITIDE 3-KINASE REGULATORY SUBUNIT 4"/>
    <property type="match status" value="1"/>
</dbReference>
<keyword evidence="6" id="KW-0418">Kinase</keyword>
<evidence type="ECO:0000256" key="3">
    <source>
        <dbReference type="ARBA" id="ARBA00022679"/>
    </source>
</evidence>
<keyword evidence="7" id="KW-0067">ATP-binding</keyword>
<name>A0A7J6UGQ7_PEROL</name>
<dbReference type="GO" id="GO:0071561">
    <property type="term" value="C:nucleus-vacuole junction"/>
    <property type="evidence" value="ECO:0007669"/>
    <property type="project" value="TreeGrafter"/>
</dbReference>
<dbReference type="GO" id="GO:0016236">
    <property type="term" value="P:macroautophagy"/>
    <property type="evidence" value="ECO:0007669"/>
    <property type="project" value="InterPro"/>
</dbReference>
<keyword evidence="12" id="KW-1185">Reference proteome</keyword>
<reference evidence="11 12" key="1">
    <citation type="submission" date="2020-04" db="EMBL/GenBank/DDBJ databases">
        <title>Perkinsus olseni comparative genomics.</title>
        <authorList>
            <person name="Bogema D.R."/>
        </authorList>
    </citation>
    <scope>NUCLEOTIDE SEQUENCE [LARGE SCALE GENOMIC DNA]</scope>
    <source>
        <strain evidence="11 12">ATCC PRA-207</strain>
    </source>
</reference>
<evidence type="ECO:0000259" key="10">
    <source>
        <dbReference type="Pfam" id="PF22956"/>
    </source>
</evidence>
<feature type="repeat" description="WD" evidence="8">
    <location>
        <begin position="1320"/>
        <end position="1353"/>
    </location>
</feature>
<keyword evidence="4" id="KW-0677">Repeat</keyword>
<keyword evidence="8" id="KW-0853">WD repeat</keyword>
<dbReference type="PROSITE" id="PS50294">
    <property type="entry name" value="WD_REPEATS_REGION"/>
    <property type="match status" value="1"/>
</dbReference>
<dbReference type="Gene3D" id="1.25.10.10">
    <property type="entry name" value="Leucine-rich Repeat Variant"/>
    <property type="match status" value="1"/>
</dbReference>
<keyword evidence="5" id="KW-0547">Nucleotide-binding</keyword>
<dbReference type="InterPro" id="IPR011989">
    <property type="entry name" value="ARM-like"/>
</dbReference>
<dbReference type="GO" id="GO:0045324">
    <property type="term" value="P:late endosome to vacuole transport"/>
    <property type="evidence" value="ECO:0007669"/>
    <property type="project" value="InterPro"/>
</dbReference>
<evidence type="ECO:0000256" key="2">
    <source>
        <dbReference type="ARBA" id="ARBA00022527"/>
    </source>
</evidence>
<dbReference type="Proteomes" id="UP000553632">
    <property type="component" value="Unassembled WGS sequence"/>
</dbReference>
<dbReference type="GO" id="GO:0034272">
    <property type="term" value="C:phosphatidylinositol 3-kinase complex, class III, type II"/>
    <property type="evidence" value="ECO:0007669"/>
    <property type="project" value="TreeGrafter"/>
</dbReference>
<dbReference type="Pfam" id="PF22956">
    <property type="entry name" value="VPS15-like_hel"/>
    <property type="match status" value="1"/>
</dbReference>
<feature type="region of interest" description="Disordered" evidence="9">
    <location>
        <begin position="1291"/>
        <end position="1314"/>
    </location>
</feature>
<evidence type="ECO:0000256" key="6">
    <source>
        <dbReference type="ARBA" id="ARBA00022777"/>
    </source>
</evidence>
<comment type="caution">
    <text evidence="11">The sequence shown here is derived from an EMBL/GenBank/DDBJ whole genome shotgun (WGS) entry which is preliminary data.</text>
</comment>
<feature type="compositionally biased region" description="Polar residues" evidence="9">
    <location>
        <begin position="401"/>
        <end position="421"/>
    </location>
</feature>
<dbReference type="InterPro" id="IPR016024">
    <property type="entry name" value="ARM-type_fold"/>
</dbReference>
<dbReference type="PROSITE" id="PS50082">
    <property type="entry name" value="WD_REPEATS_2"/>
    <property type="match status" value="2"/>
</dbReference>
<dbReference type="EC" id="2.7.11.1" evidence="1"/>
<keyword evidence="3" id="KW-0808">Transferase</keyword>
<dbReference type="OMA" id="YMAADMR"/>
<dbReference type="InterPro" id="IPR045162">
    <property type="entry name" value="Vps15-like"/>
</dbReference>
<dbReference type="GO" id="GO:0006623">
    <property type="term" value="P:protein targeting to vacuole"/>
    <property type="evidence" value="ECO:0007669"/>
    <property type="project" value="TreeGrafter"/>
</dbReference>
<feature type="domain" description="Phosphatase 2A Regulatory Subunit A helical" evidence="10">
    <location>
        <begin position="509"/>
        <end position="629"/>
    </location>
</feature>
<dbReference type="SMART" id="SM00320">
    <property type="entry name" value="WD40"/>
    <property type="match status" value="4"/>
</dbReference>
<dbReference type="SUPFAM" id="SSF48371">
    <property type="entry name" value="ARM repeat"/>
    <property type="match status" value="1"/>
</dbReference>
<evidence type="ECO:0000256" key="7">
    <source>
        <dbReference type="ARBA" id="ARBA00022840"/>
    </source>
</evidence>
<evidence type="ECO:0000313" key="11">
    <source>
        <dbReference type="EMBL" id="KAF4756323.1"/>
    </source>
</evidence>
<dbReference type="InterPro" id="IPR055231">
    <property type="entry name" value="2AA_helical"/>
</dbReference>